<reference evidence="2 3" key="1">
    <citation type="journal article" date="2014" name="Genome Biol.">
        <title>Transcriptome and methylome profiling reveals relics of genome dominance in the mesopolyploid Brassica oleracea.</title>
        <authorList>
            <person name="Parkin I.A."/>
            <person name="Koh C."/>
            <person name="Tang H."/>
            <person name="Robinson S.J."/>
            <person name="Kagale S."/>
            <person name="Clarke W.E."/>
            <person name="Town C.D."/>
            <person name="Nixon J."/>
            <person name="Krishnakumar V."/>
            <person name="Bidwell S.L."/>
            <person name="Denoeud F."/>
            <person name="Belcram H."/>
            <person name="Links M.G."/>
            <person name="Just J."/>
            <person name="Clarke C."/>
            <person name="Bender T."/>
            <person name="Huebert T."/>
            <person name="Mason A.S."/>
            <person name="Pires J.C."/>
            <person name="Barker G."/>
            <person name="Moore J."/>
            <person name="Walley P.G."/>
            <person name="Manoli S."/>
            <person name="Batley J."/>
            <person name="Edwards D."/>
            <person name="Nelson M.N."/>
            <person name="Wang X."/>
            <person name="Paterson A.H."/>
            <person name="King G."/>
            <person name="Bancroft I."/>
            <person name="Chalhoub B."/>
            <person name="Sharpe A.G."/>
        </authorList>
    </citation>
    <scope>NUCLEOTIDE SEQUENCE</scope>
    <source>
        <strain evidence="2 3">cv. TO1000</strain>
    </source>
</reference>
<dbReference type="AlphaFoldDB" id="A0A0D3AW22"/>
<dbReference type="Gramene" id="Bo2g139200.1">
    <property type="protein sequence ID" value="Bo2g139200.1"/>
    <property type="gene ID" value="Bo2g139200"/>
</dbReference>
<sequence>MTNSHVPYWWVNNPTLGEFCFTLIGRADIEGSKSNVASDTSSFKFQSSELAVRRPRKDTERTVPSPSPGRHESVHSHHVNGSSSPPRIDGFRTGTPEPSPQRQSFFRSYGSIFPNSLAYIIPSTRRSSPWRPNAVMSTTGGERHSVLWIFKGRRNAPDTTRRAVLFQPLDPTSC</sequence>
<evidence type="ECO:0000313" key="3">
    <source>
        <dbReference type="Proteomes" id="UP000032141"/>
    </source>
</evidence>
<evidence type="ECO:0000256" key="1">
    <source>
        <dbReference type="SAM" id="MobiDB-lite"/>
    </source>
</evidence>
<reference evidence="2" key="2">
    <citation type="submission" date="2015-03" db="UniProtKB">
        <authorList>
            <consortium name="EnsemblPlants"/>
        </authorList>
    </citation>
    <scope>IDENTIFICATION</scope>
</reference>
<dbReference type="Proteomes" id="UP000032141">
    <property type="component" value="Chromosome C2"/>
</dbReference>
<dbReference type="EnsemblPlants" id="Bo2g139200.1">
    <property type="protein sequence ID" value="Bo2g139200.1"/>
    <property type="gene ID" value="Bo2g139200"/>
</dbReference>
<dbReference type="STRING" id="109376.A0A0D3AW22"/>
<organism evidence="2 3">
    <name type="scientific">Brassica oleracea var. oleracea</name>
    <dbReference type="NCBI Taxonomy" id="109376"/>
    <lineage>
        <taxon>Eukaryota</taxon>
        <taxon>Viridiplantae</taxon>
        <taxon>Streptophyta</taxon>
        <taxon>Embryophyta</taxon>
        <taxon>Tracheophyta</taxon>
        <taxon>Spermatophyta</taxon>
        <taxon>Magnoliopsida</taxon>
        <taxon>eudicotyledons</taxon>
        <taxon>Gunneridae</taxon>
        <taxon>Pentapetalae</taxon>
        <taxon>rosids</taxon>
        <taxon>malvids</taxon>
        <taxon>Brassicales</taxon>
        <taxon>Brassicaceae</taxon>
        <taxon>Brassiceae</taxon>
        <taxon>Brassica</taxon>
    </lineage>
</organism>
<dbReference type="PANTHER" id="PTHR33047:SF42">
    <property type="entry name" value="PROTEIN TAR1"/>
    <property type="match status" value="1"/>
</dbReference>
<dbReference type="PANTHER" id="PTHR33047">
    <property type="entry name" value="PROTEIN TAR1"/>
    <property type="match status" value="1"/>
</dbReference>
<feature type="region of interest" description="Disordered" evidence="1">
    <location>
        <begin position="47"/>
        <end position="101"/>
    </location>
</feature>
<evidence type="ECO:0000313" key="2">
    <source>
        <dbReference type="EnsemblPlants" id="Bo2g139200.1"/>
    </source>
</evidence>
<proteinExistence type="predicted"/>
<name>A0A0D3AW22_BRAOL</name>
<keyword evidence="3" id="KW-1185">Reference proteome</keyword>
<dbReference type="InterPro" id="IPR052997">
    <property type="entry name" value="RRT15-like"/>
</dbReference>
<dbReference type="HOGENOM" id="CLU_1542199_0_0_1"/>
<protein>
    <submittedName>
        <fullName evidence="2">Uncharacterized protein</fullName>
    </submittedName>
</protein>
<accession>A0A0D3AW22</accession>